<evidence type="ECO:0000313" key="2">
    <source>
        <dbReference type="Proteomes" id="UP000294919"/>
    </source>
</evidence>
<sequence>MKQIKKAKEILDPEKGSVKKAMKKGRIKEIIDLKDKK</sequence>
<name>A0A4R2L1Q1_9FIRM</name>
<reference evidence="1 2" key="1">
    <citation type="submission" date="2019-03" db="EMBL/GenBank/DDBJ databases">
        <title>Genomic Encyclopedia of Type Strains, Phase IV (KMG-IV): sequencing the most valuable type-strain genomes for metagenomic binning, comparative biology and taxonomic classification.</title>
        <authorList>
            <person name="Goeker M."/>
        </authorList>
    </citation>
    <scope>NUCLEOTIDE SEQUENCE [LARGE SCALE GENOMIC DNA]</scope>
    <source>
        <strain evidence="1 2">DSM 102940</strain>
    </source>
</reference>
<organism evidence="1 2">
    <name type="scientific">Marinisporobacter balticus</name>
    <dbReference type="NCBI Taxonomy" id="2018667"/>
    <lineage>
        <taxon>Bacteria</taxon>
        <taxon>Bacillati</taxon>
        <taxon>Bacillota</taxon>
        <taxon>Clostridia</taxon>
        <taxon>Peptostreptococcales</taxon>
        <taxon>Thermotaleaceae</taxon>
        <taxon>Marinisporobacter</taxon>
    </lineage>
</organism>
<accession>A0A4R2L1Q1</accession>
<dbReference type="AlphaFoldDB" id="A0A4R2L1Q1"/>
<dbReference type="Proteomes" id="UP000294919">
    <property type="component" value="Unassembled WGS sequence"/>
</dbReference>
<protein>
    <submittedName>
        <fullName evidence="1">Uncharacterized protein</fullName>
    </submittedName>
</protein>
<dbReference type="EMBL" id="SLWV01000002">
    <property type="protein sequence ID" value="TCO79542.1"/>
    <property type="molecule type" value="Genomic_DNA"/>
</dbReference>
<proteinExistence type="predicted"/>
<comment type="caution">
    <text evidence="1">The sequence shown here is derived from an EMBL/GenBank/DDBJ whole genome shotgun (WGS) entry which is preliminary data.</text>
</comment>
<evidence type="ECO:0000313" key="1">
    <source>
        <dbReference type="EMBL" id="TCO79542.1"/>
    </source>
</evidence>
<gene>
    <name evidence="1" type="ORF">EV214_102267</name>
</gene>
<keyword evidence="2" id="KW-1185">Reference proteome</keyword>